<organism evidence="1 2">
    <name type="scientific">Dryococelus australis</name>
    <dbReference type="NCBI Taxonomy" id="614101"/>
    <lineage>
        <taxon>Eukaryota</taxon>
        <taxon>Metazoa</taxon>
        <taxon>Ecdysozoa</taxon>
        <taxon>Arthropoda</taxon>
        <taxon>Hexapoda</taxon>
        <taxon>Insecta</taxon>
        <taxon>Pterygota</taxon>
        <taxon>Neoptera</taxon>
        <taxon>Polyneoptera</taxon>
        <taxon>Phasmatodea</taxon>
        <taxon>Verophasmatodea</taxon>
        <taxon>Anareolatae</taxon>
        <taxon>Phasmatidae</taxon>
        <taxon>Eurycanthinae</taxon>
        <taxon>Dryococelus</taxon>
    </lineage>
</organism>
<proteinExistence type="predicted"/>
<dbReference type="EMBL" id="JARBHB010000004">
    <property type="protein sequence ID" value="KAJ8886353.1"/>
    <property type="molecule type" value="Genomic_DNA"/>
</dbReference>
<evidence type="ECO:0000313" key="1">
    <source>
        <dbReference type="EMBL" id="KAJ8886353.1"/>
    </source>
</evidence>
<reference evidence="1 2" key="1">
    <citation type="submission" date="2023-02" db="EMBL/GenBank/DDBJ databases">
        <title>LHISI_Scaffold_Assembly.</title>
        <authorList>
            <person name="Stuart O.P."/>
            <person name="Cleave R."/>
            <person name="Magrath M.J.L."/>
            <person name="Mikheyev A.S."/>
        </authorList>
    </citation>
    <scope>NUCLEOTIDE SEQUENCE [LARGE SCALE GENOMIC DNA]</scope>
    <source>
        <strain evidence="1">Daus_M_001</strain>
        <tissue evidence="1">Leg muscle</tissue>
    </source>
</reference>
<keyword evidence="2" id="KW-1185">Reference proteome</keyword>
<dbReference type="Proteomes" id="UP001159363">
    <property type="component" value="Chromosome X"/>
</dbReference>
<comment type="caution">
    <text evidence="1">The sequence shown here is derived from an EMBL/GenBank/DDBJ whole genome shotgun (WGS) entry which is preliminary data.</text>
</comment>
<protein>
    <submittedName>
        <fullName evidence="1">Uncharacterized protein</fullName>
    </submittedName>
</protein>
<evidence type="ECO:0000313" key="2">
    <source>
        <dbReference type="Proteomes" id="UP001159363"/>
    </source>
</evidence>
<name>A0ABQ9HPR2_9NEOP</name>
<gene>
    <name evidence="1" type="ORF">PR048_012564</name>
</gene>
<accession>A0ABQ9HPR2</accession>
<sequence length="119" mass="13540">MKTQCHRKLQKDAANIVKNMERNVTPILALKQETAFCMNTGQLGWVMLNTQLSEKTLRETIVEKVHSSVRYFDQAETLVKEELLGMMSITDQSAEGIAKKTGCLHTVCTRYGQIHRSRV</sequence>